<dbReference type="Proteomes" id="UP001066276">
    <property type="component" value="Chromosome 10"/>
</dbReference>
<evidence type="ECO:0000313" key="1">
    <source>
        <dbReference type="EMBL" id="KAJ1098336.1"/>
    </source>
</evidence>
<organism evidence="1 2">
    <name type="scientific">Pleurodeles waltl</name>
    <name type="common">Iberian ribbed newt</name>
    <dbReference type="NCBI Taxonomy" id="8319"/>
    <lineage>
        <taxon>Eukaryota</taxon>
        <taxon>Metazoa</taxon>
        <taxon>Chordata</taxon>
        <taxon>Craniata</taxon>
        <taxon>Vertebrata</taxon>
        <taxon>Euteleostomi</taxon>
        <taxon>Amphibia</taxon>
        <taxon>Batrachia</taxon>
        <taxon>Caudata</taxon>
        <taxon>Salamandroidea</taxon>
        <taxon>Salamandridae</taxon>
        <taxon>Pleurodelinae</taxon>
        <taxon>Pleurodeles</taxon>
    </lineage>
</organism>
<sequence length="95" mass="10223">MTEEGTTDGLQSEPRLKGEPSLSTIMAAIQDIIGTIEPKLDTVTVDIILLRAVFKKIAEKVTAAKSLCFNLRPRDAMSLSGCSQGCKVGWDRGQA</sequence>
<comment type="caution">
    <text evidence="1">The sequence shown here is derived from an EMBL/GenBank/DDBJ whole genome shotgun (WGS) entry which is preliminary data.</text>
</comment>
<dbReference type="EMBL" id="JANPWB010000014">
    <property type="protein sequence ID" value="KAJ1098336.1"/>
    <property type="molecule type" value="Genomic_DNA"/>
</dbReference>
<keyword evidence="2" id="KW-1185">Reference proteome</keyword>
<evidence type="ECO:0000313" key="2">
    <source>
        <dbReference type="Proteomes" id="UP001066276"/>
    </source>
</evidence>
<protein>
    <submittedName>
        <fullName evidence="1">Uncharacterized protein</fullName>
    </submittedName>
</protein>
<dbReference type="AlphaFoldDB" id="A0AAV7M4M5"/>
<proteinExistence type="predicted"/>
<gene>
    <name evidence="1" type="ORF">NDU88_003451</name>
</gene>
<name>A0AAV7M4M5_PLEWA</name>
<reference evidence="1" key="1">
    <citation type="journal article" date="2022" name="bioRxiv">
        <title>Sequencing and chromosome-scale assembly of the giantPleurodeles waltlgenome.</title>
        <authorList>
            <person name="Brown T."/>
            <person name="Elewa A."/>
            <person name="Iarovenko S."/>
            <person name="Subramanian E."/>
            <person name="Araus A.J."/>
            <person name="Petzold A."/>
            <person name="Susuki M."/>
            <person name="Suzuki K.-i.T."/>
            <person name="Hayashi T."/>
            <person name="Toyoda A."/>
            <person name="Oliveira C."/>
            <person name="Osipova E."/>
            <person name="Leigh N.D."/>
            <person name="Simon A."/>
            <person name="Yun M.H."/>
        </authorList>
    </citation>
    <scope>NUCLEOTIDE SEQUENCE</scope>
    <source>
        <strain evidence="1">20211129_DDA</strain>
        <tissue evidence="1">Liver</tissue>
    </source>
</reference>
<accession>A0AAV7M4M5</accession>